<feature type="transmembrane region" description="Helical" evidence="1">
    <location>
        <begin position="70"/>
        <end position="96"/>
    </location>
</feature>
<organism evidence="2 3">
    <name type="scientific">Biomphalaria pfeifferi</name>
    <name type="common">Bloodfluke planorb</name>
    <name type="synonym">Freshwater snail</name>
    <dbReference type="NCBI Taxonomy" id="112525"/>
    <lineage>
        <taxon>Eukaryota</taxon>
        <taxon>Metazoa</taxon>
        <taxon>Spiralia</taxon>
        <taxon>Lophotrochozoa</taxon>
        <taxon>Mollusca</taxon>
        <taxon>Gastropoda</taxon>
        <taxon>Heterobranchia</taxon>
        <taxon>Euthyneura</taxon>
        <taxon>Panpulmonata</taxon>
        <taxon>Hygrophila</taxon>
        <taxon>Lymnaeoidea</taxon>
        <taxon>Planorbidae</taxon>
        <taxon>Biomphalaria</taxon>
    </lineage>
</organism>
<reference evidence="2" key="2">
    <citation type="submission" date="2023-04" db="EMBL/GenBank/DDBJ databases">
        <authorList>
            <person name="Bu L."/>
            <person name="Lu L."/>
            <person name="Laidemitt M.R."/>
            <person name="Zhang S.M."/>
            <person name="Mutuku M."/>
            <person name="Mkoji G."/>
            <person name="Steinauer M."/>
            <person name="Loker E.S."/>
        </authorList>
    </citation>
    <scope>NUCLEOTIDE SEQUENCE</scope>
    <source>
        <strain evidence="2">KasaAsao</strain>
        <tissue evidence="2">Whole Snail</tissue>
    </source>
</reference>
<dbReference type="Proteomes" id="UP001233172">
    <property type="component" value="Unassembled WGS sequence"/>
</dbReference>
<keyword evidence="3" id="KW-1185">Reference proteome</keyword>
<name>A0AAD8F576_BIOPF</name>
<keyword evidence="2" id="KW-0378">Hydrolase</keyword>
<comment type="caution">
    <text evidence="2">The sequence shown here is derived from an EMBL/GenBank/DDBJ whole genome shotgun (WGS) entry which is preliminary data.</text>
</comment>
<protein>
    <submittedName>
        <fullName evidence="2">Pyrethroid hydrolase Ces2a</fullName>
    </submittedName>
</protein>
<keyword evidence="1" id="KW-0812">Transmembrane</keyword>
<keyword evidence="1" id="KW-0472">Membrane</keyword>
<dbReference type="EMBL" id="JASAOG010000107">
    <property type="protein sequence ID" value="KAK0051108.1"/>
    <property type="molecule type" value="Genomic_DNA"/>
</dbReference>
<dbReference type="AlphaFoldDB" id="A0AAD8F576"/>
<dbReference type="GO" id="GO:0016787">
    <property type="term" value="F:hydrolase activity"/>
    <property type="evidence" value="ECO:0007669"/>
    <property type="project" value="UniProtKB-KW"/>
</dbReference>
<sequence>MEVDNPGADPDVCSTKPPAQNNFRYTPLTSTGVYEHRENDQEEGRVEYEVHDSYIRTGLVSHKREPCPKFQIIICGLLIFSAVLVGFTFIFVFVILPSLKFKKH</sequence>
<evidence type="ECO:0000313" key="2">
    <source>
        <dbReference type="EMBL" id="KAK0051108.1"/>
    </source>
</evidence>
<evidence type="ECO:0000256" key="1">
    <source>
        <dbReference type="SAM" id="Phobius"/>
    </source>
</evidence>
<proteinExistence type="predicted"/>
<accession>A0AAD8F576</accession>
<evidence type="ECO:0000313" key="3">
    <source>
        <dbReference type="Proteomes" id="UP001233172"/>
    </source>
</evidence>
<keyword evidence="1" id="KW-1133">Transmembrane helix</keyword>
<gene>
    <name evidence="2" type="ORF">Bpfe_019418</name>
</gene>
<reference evidence="2" key="1">
    <citation type="journal article" date="2023" name="PLoS Negl. Trop. Dis.">
        <title>A genome sequence for Biomphalaria pfeifferi, the major vector snail for the human-infecting parasite Schistosoma mansoni.</title>
        <authorList>
            <person name="Bu L."/>
            <person name="Lu L."/>
            <person name="Laidemitt M.R."/>
            <person name="Zhang S.M."/>
            <person name="Mutuku M."/>
            <person name="Mkoji G."/>
            <person name="Steinauer M."/>
            <person name="Loker E.S."/>
        </authorList>
    </citation>
    <scope>NUCLEOTIDE SEQUENCE</scope>
    <source>
        <strain evidence="2">KasaAsao</strain>
    </source>
</reference>